<accession>K0X1H0</accession>
<sequence length="289" mass="33743">MKNIQHEITPINEDDLFIILNHPKADFDYPIHFHSDFELNLVLWDFGRRIVGDSIEPFEEVDLVLTGPNVPHKWEGNNVESNHVITIQFHEQLLTFPILQKRMFSSIKDMLEKSKRGIQFTENKNSDIVKRIIAMTQMTGFNVCLEFFALLYDLSTNPRQRILASGTFDNDSILRDSKSRRIAKINEYINNNYMNPIKLCDIAQLVSMSDSALSHFFKKRTNRNIVDYINDIRISNATKMLFETTNSISEIAFLCGFNNISNFNRIFKKNKGKTPSEYRESIQKIMIKY</sequence>
<comment type="caution">
    <text evidence="5">The sequence shown here is derived from an EMBL/GenBank/DDBJ whole genome shotgun (WGS) entry which is preliminary data.</text>
</comment>
<dbReference type="eggNOG" id="COG2207">
    <property type="taxonomic scope" value="Bacteria"/>
</dbReference>
<dbReference type="GO" id="GO:0003700">
    <property type="term" value="F:DNA-binding transcription factor activity"/>
    <property type="evidence" value="ECO:0007669"/>
    <property type="project" value="InterPro"/>
</dbReference>
<keyword evidence="1" id="KW-0805">Transcription regulation</keyword>
<dbReference type="Gene3D" id="1.10.10.60">
    <property type="entry name" value="Homeodomain-like"/>
    <property type="match status" value="2"/>
</dbReference>
<dbReference type="GeneID" id="77848268"/>
<evidence type="ECO:0000256" key="1">
    <source>
        <dbReference type="ARBA" id="ARBA00023015"/>
    </source>
</evidence>
<organism evidence="5 6">
    <name type="scientific">Barnesiella intestinihominis YIT 11860</name>
    <dbReference type="NCBI Taxonomy" id="742726"/>
    <lineage>
        <taxon>Bacteria</taxon>
        <taxon>Pseudomonadati</taxon>
        <taxon>Bacteroidota</taxon>
        <taxon>Bacteroidia</taxon>
        <taxon>Bacteroidales</taxon>
        <taxon>Barnesiellaceae</taxon>
        <taxon>Barnesiella</taxon>
    </lineage>
</organism>
<dbReference type="STRING" id="742726.HMPREF9448_00964"/>
<proteinExistence type="predicted"/>
<dbReference type="PANTHER" id="PTHR43280:SF27">
    <property type="entry name" value="TRANSCRIPTIONAL REGULATOR MTLR"/>
    <property type="match status" value="1"/>
</dbReference>
<dbReference type="InterPro" id="IPR009057">
    <property type="entry name" value="Homeodomain-like_sf"/>
</dbReference>
<dbReference type="InterPro" id="IPR020449">
    <property type="entry name" value="Tscrpt_reg_AraC-type_HTH"/>
</dbReference>
<keyword evidence="2" id="KW-0238">DNA-binding</keyword>
<evidence type="ECO:0000313" key="6">
    <source>
        <dbReference type="Proteomes" id="UP000006044"/>
    </source>
</evidence>
<dbReference type="InterPro" id="IPR018062">
    <property type="entry name" value="HTH_AraC-typ_CS"/>
</dbReference>
<reference evidence="5 6" key="1">
    <citation type="submission" date="2012-08" db="EMBL/GenBank/DDBJ databases">
        <title>The Genome Sequence of Barnesiella intestinihominis YIT 11860.</title>
        <authorList>
            <consortium name="The Broad Institute Genome Sequencing Platform"/>
            <person name="Earl A."/>
            <person name="Ward D."/>
            <person name="Feldgarden M."/>
            <person name="Gevers D."/>
            <person name="Morotomi M."/>
            <person name="Walker B."/>
            <person name="Young S.K."/>
            <person name="Zeng Q."/>
            <person name="Gargeya S."/>
            <person name="Fitzgerald M."/>
            <person name="Haas B."/>
            <person name="Abouelleil A."/>
            <person name="Alvarado L."/>
            <person name="Arachchi H.M."/>
            <person name="Berlin A.M."/>
            <person name="Chapman S.B."/>
            <person name="Goldberg J."/>
            <person name="Griggs A."/>
            <person name="Gujja S."/>
            <person name="Hansen M."/>
            <person name="Howarth C."/>
            <person name="Imamovic A."/>
            <person name="Larimer J."/>
            <person name="McCowen C."/>
            <person name="Montmayeur A."/>
            <person name="Murphy C."/>
            <person name="Neiman D."/>
            <person name="Pearson M."/>
            <person name="Priest M."/>
            <person name="Roberts A."/>
            <person name="Saif S."/>
            <person name="Shea T."/>
            <person name="Sisk P."/>
            <person name="Sykes S."/>
            <person name="Wortman J."/>
            <person name="Nusbaum C."/>
            <person name="Birren B."/>
        </authorList>
    </citation>
    <scope>NUCLEOTIDE SEQUENCE [LARGE SCALE GENOMIC DNA]</scope>
    <source>
        <strain evidence="5 6">YIT 11860</strain>
    </source>
</reference>
<dbReference type="AlphaFoldDB" id="K0X1H0"/>
<keyword evidence="6" id="KW-1185">Reference proteome</keyword>
<dbReference type="SMART" id="SM00342">
    <property type="entry name" value="HTH_ARAC"/>
    <property type="match status" value="1"/>
</dbReference>
<dbReference type="Pfam" id="PF12833">
    <property type="entry name" value="HTH_18"/>
    <property type="match status" value="1"/>
</dbReference>
<dbReference type="RefSeq" id="WP_008861457.1">
    <property type="nucleotide sequence ID" value="NZ_CAXSNY010000005.1"/>
</dbReference>
<name>K0X1H0_9BACT</name>
<dbReference type="PROSITE" id="PS00041">
    <property type="entry name" value="HTH_ARAC_FAMILY_1"/>
    <property type="match status" value="1"/>
</dbReference>
<evidence type="ECO:0000256" key="2">
    <source>
        <dbReference type="ARBA" id="ARBA00023125"/>
    </source>
</evidence>
<dbReference type="InterPro" id="IPR018060">
    <property type="entry name" value="HTH_AraC"/>
</dbReference>
<evidence type="ECO:0000256" key="3">
    <source>
        <dbReference type="ARBA" id="ARBA00023163"/>
    </source>
</evidence>
<dbReference type="PATRIC" id="fig|742726.3.peg.1031"/>
<protein>
    <recommendedName>
        <fullName evidence="4">HTH araC/xylS-type domain-containing protein</fullName>
    </recommendedName>
</protein>
<evidence type="ECO:0000259" key="4">
    <source>
        <dbReference type="PROSITE" id="PS01124"/>
    </source>
</evidence>
<dbReference type="GO" id="GO:0043565">
    <property type="term" value="F:sequence-specific DNA binding"/>
    <property type="evidence" value="ECO:0007669"/>
    <property type="project" value="InterPro"/>
</dbReference>
<dbReference type="PRINTS" id="PR00032">
    <property type="entry name" value="HTHARAC"/>
</dbReference>
<dbReference type="PROSITE" id="PS01124">
    <property type="entry name" value="HTH_ARAC_FAMILY_2"/>
    <property type="match status" value="1"/>
</dbReference>
<dbReference type="PANTHER" id="PTHR43280">
    <property type="entry name" value="ARAC-FAMILY TRANSCRIPTIONAL REGULATOR"/>
    <property type="match status" value="1"/>
</dbReference>
<dbReference type="SUPFAM" id="SSF46689">
    <property type="entry name" value="Homeodomain-like"/>
    <property type="match status" value="2"/>
</dbReference>
<evidence type="ECO:0000313" key="5">
    <source>
        <dbReference type="EMBL" id="EJZ65233.1"/>
    </source>
</evidence>
<dbReference type="HOGENOM" id="CLU_000445_88_3_10"/>
<dbReference type="Proteomes" id="UP000006044">
    <property type="component" value="Unassembled WGS sequence"/>
</dbReference>
<keyword evidence="3" id="KW-0804">Transcription</keyword>
<gene>
    <name evidence="5" type="ORF">HMPREF9448_00964</name>
</gene>
<dbReference type="EMBL" id="ADLE01000007">
    <property type="protein sequence ID" value="EJZ65233.1"/>
    <property type="molecule type" value="Genomic_DNA"/>
</dbReference>
<feature type="domain" description="HTH araC/xylS-type" evidence="4">
    <location>
        <begin position="183"/>
        <end position="281"/>
    </location>
</feature>
<dbReference type="OrthoDB" id="2569619at2"/>